<dbReference type="OrthoDB" id="9803333at2"/>
<dbReference type="eggNOG" id="COG1028">
    <property type="taxonomic scope" value="Bacteria"/>
</dbReference>
<protein>
    <submittedName>
        <fullName evidence="4">3-oxoacyl-(Acyl-carrier-protein) reductase</fullName>
        <ecNumber evidence="4">1.1.1.100</ecNumber>
    </submittedName>
</protein>
<dbReference type="STRING" id="760011.Spico_1649"/>
<dbReference type="PRINTS" id="PR00081">
    <property type="entry name" value="GDHRDH"/>
</dbReference>
<dbReference type="KEGG" id="scc:Spico_1649"/>
<evidence type="ECO:0000256" key="2">
    <source>
        <dbReference type="RuleBase" id="RU000363"/>
    </source>
</evidence>
<name>F4GKG4_PARC1</name>
<comment type="similarity">
    <text evidence="1 2">Belongs to the short-chain dehydrogenases/reductases (SDR) family.</text>
</comment>
<gene>
    <name evidence="4" type="ordered locus">Spico_1649</name>
</gene>
<proteinExistence type="inferred from homology"/>
<evidence type="ECO:0000256" key="1">
    <source>
        <dbReference type="ARBA" id="ARBA00006484"/>
    </source>
</evidence>
<evidence type="ECO:0000256" key="3">
    <source>
        <dbReference type="SAM" id="MobiDB-lite"/>
    </source>
</evidence>
<dbReference type="HOGENOM" id="CLU_010194_1_0_12"/>
<organism evidence="4 5">
    <name type="scientific">Parasphaerochaeta coccoides (strain ATCC BAA-1237 / DSM 17374 / SPN1)</name>
    <name type="common">Sphaerochaeta coccoides</name>
    <dbReference type="NCBI Taxonomy" id="760011"/>
    <lineage>
        <taxon>Bacteria</taxon>
        <taxon>Pseudomonadati</taxon>
        <taxon>Spirochaetota</taxon>
        <taxon>Spirochaetia</taxon>
        <taxon>Spirochaetales</taxon>
        <taxon>Sphaerochaetaceae</taxon>
        <taxon>Parasphaerochaeta</taxon>
    </lineage>
</organism>
<keyword evidence="4" id="KW-0560">Oxidoreductase</keyword>
<sequence length="399" mass="42335">MSNFEAEGCFVSPALIRGLTFDGEKGLFVHSLENQEKQRTQEKQGKHEGKTDLVLPPVTQDDAEATVKAWKTAYDAYVSTSGTYPKIVEVSGTGFYSLGSGYDEAADASSPVSSRVGHLSSVQRADVVRGKIGLVTGGAQGFGEGMVRGLVELGAFVYIADLNLAGAQALSDSLNAAAGRTVSAALPVNVSDEDSVEAMMHEVLARTGGLDVFISNAGVLRAGSVKTMAFRDFTFVTNIDYAGFFLCSKHASRVLAWQNLPSCAYYTDIIAISSKSGLEGSNKNGAYAGAKFGTIGLVQSFALELAADNIKVNAVCPGNFLDGPLWSDPEKGLFVQYLRTGKVPGAKTVDDVRRSYETKVPLGRGCRTDDVMKAIAYIVEQKYETGQAVPVTGGQVMLN</sequence>
<dbReference type="InterPro" id="IPR036291">
    <property type="entry name" value="NAD(P)-bd_dom_sf"/>
</dbReference>
<dbReference type="Gene3D" id="3.40.50.720">
    <property type="entry name" value="NAD(P)-binding Rossmann-like Domain"/>
    <property type="match status" value="1"/>
</dbReference>
<dbReference type="SUPFAM" id="SSF51735">
    <property type="entry name" value="NAD(P)-binding Rossmann-fold domains"/>
    <property type="match status" value="1"/>
</dbReference>
<reference evidence="5" key="1">
    <citation type="submission" date="2011-04" db="EMBL/GenBank/DDBJ databases">
        <title>The complete genome of Spirochaeta coccoides DSM 17374.</title>
        <authorList>
            <person name="Lucas S."/>
            <person name="Copeland A."/>
            <person name="Lapidus A."/>
            <person name="Bruce D."/>
            <person name="Goodwin L."/>
            <person name="Pitluck S."/>
            <person name="Peters L."/>
            <person name="Kyrpides N."/>
            <person name="Mavromatis K."/>
            <person name="Pagani I."/>
            <person name="Ivanova N."/>
            <person name="Ovchinnikova G."/>
            <person name="Lu M."/>
            <person name="Detter J.C."/>
            <person name="Tapia R."/>
            <person name="Han C."/>
            <person name="Land M."/>
            <person name="Hauser L."/>
            <person name="Markowitz V."/>
            <person name="Cheng J.-F."/>
            <person name="Hugenholtz P."/>
            <person name="Woyke T."/>
            <person name="Wu D."/>
            <person name="Spring S."/>
            <person name="Schroeder M."/>
            <person name="Brambilla E."/>
            <person name="Klenk H.-P."/>
            <person name="Eisen J.A."/>
        </authorList>
    </citation>
    <scope>NUCLEOTIDE SEQUENCE [LARGE SCALE GENOMIC DNA]</scope>
    <source>
        <strain evidence="5">ATCC BAA-1237 / DSM 17374 / SPN1</strain>
    </source>
</reference>
<dbReference type="PROSITE" id="PS00061">
    <property type="entry name" value="ADH_SHORT"/>
    <property type="match status" value="1"/>
</dbReference>
<dbReference type="AlphaFoldDB" id="F4GKG4"/>
<dbReference type="PANTHER" id="PTHR42760">
    <property type="entry name" value="SHORT-CHAIN DEHYDROGENASES/REDUCTASES FAMILY MEMBER"/>
    <property type="match status" value="1"/>
</dbReference>
<keyword evidence="5" id="KW-1185">Reference proteome</keyword>
<dbReference type="EC" id="1.1.1.100" evidence="4"/>
<dbReference type="PANTHER" id="PTHR42760:SF105">
    <property type="entry name" value="SORBITOL-6-PHOSPHATE 2-DEHYDROGENASE"/>
    <property type="match status" value="1"/>
</dbReference>
<dbReference type="InterPro" id="IPR020904">
    <property type="entry name" value="Sc_DH/Rdtase_CS"/>
</dbReference>
<dbReference type="EMBL" id="CP002659">
    <property type="protein sequence ID" value="AEC02847.1"/>
    <property type="molecule type" value="Genomic_DNA"/>
</dbReference>
<evidence type="ECO:0000313" key="5">
    <source>
        <dbReference type="Proteomes" id="UP000007939"/>
    </source>
</evidence>
<reference evidence="4 5" key="2">
    <citation type="journal article" date="2012" name="Stand. Genomic Sci.">
        <title>Complete genome sequence of the termite hindgut bacterium Spirochaeta coccoides type strain (SPN1(T)), reclassification in the genus Sphaerochaeta as Sphaerochaeta coccoides comb. nov. and emendations of the family Spirochaetaceae and the genus Sphaerochaeta.</title>
        <authorList>
            <person name="Abt B."/>
            <person name="Han C."/>
            <person name="Scheuner C."/>
            <person name="Lu M."/>
            <person name="Lapidus A."/>
            <person name="Nolan M."/>
            <person name="Lucas S."/>
            <person name="Hammon N."/>
            <person name="Deshpande S."/>
            <person name="Cheng J.F."/>
            <person name="Tapia R."/>
            <person name="Goodwin L.A."/>
            <person name="Pitluck S."/>
            <person name="Liolios K."/>
            <person name="Pagani I."/>
            <person name="Ivanova N."/>
            <person name="Mavromatis K."/>
            <person name="Mikhailova N."/>
            <person name="Huntemann M."/>
            <person name="Pati A."/>
            <person name="Chen A."/>
            <person name="Palaniappan K."/>
            <person name="Land M."/>
            <person name="Hauser L."/>
            <person name="Brambilla E.M."/>
            <person name="Rohde M."/>
            <person name="Spring S."/>
            <person name="Gronow S."/>
            <person name="Goker M."/>
            <person name="Woyke T."/>
            <person name="Bristow J."/>
            <person name="Eisen J.A."/>
            <person name="Markowitz V."/>
            <person name="Hugenholtz P."/>
            <person name="Kyrpides N.C."/>
            <person name="Klenk H.P."/>
            <person name="Detter J.C."/>
        </authorList>
    </citation>
    <scope>NUCLEOTIDE SEQUENCE [LARGE SCALE GENOMIC DNA]</scope>
    <source>
        <strain evidence="5">ATCC BAA-1237 / DSM 17374 / SPN1</strain>
    </source>
</reference>
<evidence type="ECO:0000313" key="4">
    <source>
        <dbReference type="EMBL" id="AEC02847.1"/>
    </source>
</evidence>
<accession>F4GKG4</accession>
<dbReference type="InterPro" id="IPR002347">
    <property type="entry name" value="SDR_fam"/>
</dbReference>
<dbReference type="Proteomes" id="UP000007939">
    <property type="component" value="Chromosome"/>
</dbReference>
<dbReference type="GO" id="GO:0004316">
    <property type="term" value="F:3-oxoacyl-[acyl-carrier-protein] reductase (NADPH) activity"/>
    <property type="evidence" value="ECO:0007669"/>
    <property type="project" value="UniProtKB-EC"/>
</dbReference>
<dbReference type="PRINTS" id="PR00080">
    <property type="entry name" value="SDRFAMILY"/>
</dbReference>
<dbReference type="RefSeq" id="WP_013740240.1">
    <property type="nucleotide sequence ID" value="NC_015436.1"/>
</dbReference>
<dbReference type="Pfam" id="PF00106">
    <property type="entry name" value="adh_short"/>
    <property type="match status" value="1"/>
</dbReference>
<feature type="region of interest" description="Disordered" evidence="3">
    <location>
        <begin position="34"/>
        <end position="54"/>
    </location>
</feature>
<feature type="compositionally biased region" description="Basic and acidic residues" evidence="3">
    <location>
        <begin position="34"/>
        <end position="51"/>
    </location>
</feature>